<sequence length="82" mass="8967">MLARIWMAEMVLQTRSRRQGPSSARSGHSGDVMSTSKDFRSGGGSRGRQRRRGSSASAVGGQSAVSIGRRRLSDLVTRKLRY</sequence>
<comment type="caution">
    <text evidence="2">The sequence shown here is derived from an EMBL/GenBank/DDBJ whole genome shotgun (WGS) entry which is preliminary data.</text>
</comment>
<accession>A0AAX6H2S6</accession>
<dbReference type="Proteomes" id="UP001140949">
    <property type="component" value="Unassembled WGS sequence"/>
</dbReference>
<dbReference type="EMBL" id="JANAVB010013597">
    <property type="protein sequence ID" value="KAJ6835112.1"/>
    <property type="molecule type" value="Genomic_DNA"/>
</dbReference>
<feature type="compositionally biased region" description="Low complexity" evidence="1">
    <location>
        <begin position="54"/>
        <end position="66"/>
    </location>
</feature>
<reference evidence="2" key="2">
    <citation type="submission" date="2023-04" db="EMBL/GenBank/DDBJ databases">
        <authorList>
            <person name="Bruccoleri R.E."/>
            <person name="Oakeley E.J."/>
            <person name="Faust A.-M."/>
            <person name="Dessus-Babus S."/>
            <person name="Altorfer M."/>
            <person name="Burckhardt D."/>
            <person name="Oertli M."/>
            <person name="Naumann U."/>
            <person name="Petersen F."/>
            <person name="Wong J."/>
        </authorList>
    </citation>
    <scope>NUCLEOTIDE SEQUENCE</scope>
    <source>
        <strain evidence="2">GSM-AAB239-AS_SAM_17_03QT</strain>
        <tissue evidence="2">Leaf</tissue>
    </source>
</reference>
<keyword evidence="3" id="KW-1185">Reference proteome</keyword>
<evidence type="ECO:0000256" key="1">
    <source>
        <dbReference type="SAM" id="MobiDB-lite"/>
    </source>
</evidence>
<gene>
    <name evidence="2" type="ORF">M6B38_124075</name>
</gene>
<feature type="region of interest" description="Disordered" evidence="1">
    <location>
        <begin position="13"/>
        <end position="70"/>
    </location>
</feature>
<name>A0AAX6H2S6_IRIPA</name>
<reference evidence="2" key="1">
    <citation type="journal article" date="2023" name="GigaByte">
        <title>Genome assembly of the bearded iris, Iris pallida Lam.</title>
        <authorList>
            <person name="Bruccoleri R.E."/>
            <person name="Oakeley E.J."/>
            <person name="Faust A.M.E."/>
            <person name="Altorfer M."/>
            <person name="Dessus-Babus S."/>
            <person name="Burckhardt D."/>
            <person name="Oertli M."/>
            <person name="Naumann U."/>
            <person name="Petersen F."/>
            <person name="Wong J."/>
        </authorList>
    </citation>
    <scope>NUCLEOTIDE SEQUENCE</scope>
    <source>
        <strain evidence="2">GSM-AAB239-AS_SAM_17_03QT</strain>
    </source>
</reference>
<organism evidence="2 3">
    <name type="scientific">Iris pallida</name>
    <name type="common">Sweet iris</name>
    <dbReference type="NCBI Taxonomy" id="29817"/>
    <lineage>
        <taxon>Eukaryota</taxon>
        <taxon>Viridiplantae</taxon>
        <taxon>Streptophyta</taxon>
        <taxon>Embryophyta</taxon>
        <taxon>Tracheophyta</taxon>
        <taxon>Spermatophyta</taxon>
        <taxon>Magnoliopsida</taxon>
        <taxon>Liliopsida</taxon>
        <taxon>Asparagales</taxon>
        <taxon>Iridaceae</taxon>
        <taxon>Iridoideae</taxon>
        <taxon>Irideae</taxon>
        <taxon>Iris</taxon>
    </lineage>
</organism>
<evidence type="ECO:0000313" key="3">
    <source>
        <dbReference type="Proteomes" id="UP001140949"/>
    </source>
</evidence>
<proteinExistence type="predicted"/>
<dbReference type="AlphaFoldDB" id="A0AAX6H2S6"/>
<protein>
    <submittedName>
        <fullName evidence="2">Uncharacterized protein</fullName>
    </submittedName>
</protein>
<evidence type="ECO:0000313" key="2">
    <source>
        <dbReference type="EMBL" id="KAJ6835112.1"/>
    </source>
</evidence>
<feature type="compositionally biased region" description="Polar residues" evidence="1">
    <location>
        <begin position="19"/>
        <end position="36"/>
    </location>
</feature>